<dbReference type="Proteomes" id="UP000239920">
    <property type="component" value="Unassembled WGS sequence"/>
</dbReference>
<dbReference type="AlphaFoldDB" id="A0A2J6NM88"/>
<proteinExistence type="predicted"/>
<keyword evidence="1" id="KW-0472">Membrane</keyword>
<evidence type="ECO:0000313" key="2">
    <source>
        <dbReference type="EMBL" id="PMB82437.1"/>
    </source>
</evidence>
<evidence type="ECO:0000313" key="3">
    <source>
        <dbReference type="Proteomes" id="UP000239920"/>
    </source>
</evidence>
<evidence type="ECO:0000256" key="1">
    <source>
        <dbReference type="SAM" id="Phobius"/>
    </source>
</evidence>
<dbReference type="RefSeq" id="WP_104688686.1">
    <property type="nucleotide sequence ID" value="NZ_JBKTHY010000018.1"/>
</dbReference>
<gene>
    <name evidence="2" type="ORF">CK797_05105</name>
</gene>
<reference evidence="2 3" key="1">
    <citation type="submission" date="2017-09" db="EMBL/GenBank/DDBJ databases">
        <title>Bacterial strain isolated from the female urinary microbiota.</title>
        <authorList>
            <person name="Thomas-White K."/>
            <person name="Kumar N."/>
            <person name="Forster S."/>
            <person name="Putonti C."/>
            <person name="Lawley T."/>
            <person name="Wolfe A.J."/>
        </authorList>
    </citation>
    <scope>NUCLEOTIDE SEQUENCE [LARGE SCALE GENOMIC DNA]</scope>
    <source>
        <strain evidence="2 3">UMB0683</strain>
    </source>
</reference>
<sequence>MIRRHIVEIGLTVLFMMGVLIAFLMWWAGQYSITVSTAMMILILLGMAAGTFIPSILITWLIIGLTTIGSTILLMGYIVMTTPLKLGLLLAFPICASFSALSRYILSGWGWIDRNRADINSYAAHYDQITKLQTRYNAEKIYRKARQFIQEDQHDAQWLNTTAIHWSHNRQIQQFHKHEYNKVLRAIAKILKEDRLPSESLYYLGHGTFLIISFNLHQRTYNYRNRLTQQHLDQLRIGHATPQFKWGDKKISSENADSYQELTDVMRHIDRDMETDLIVEYMKGDDVIG</sequence>
<accession>A0A2J6NM88</accession>
<dbReference type="OrthoDB" id="2147406at2"/>
<comment type="caution">
    <text evidence="2">The sequence shown here is derived from an EMBL/GenBank/DDBJ whole genome shotgun (WGS) entry which is preliminary data.</text>
</comment>
<keyword evidence="1" id="KW-0812">Transmembrane</keyword>
<organism evidence="2 3">
    <name type="scientific">Limosilactobacillus pontis</name>
    <dbReference type="NCBI Taxonomy" id="35787"/>
    <lineage>
        <taxon>Bacteria</taxon>
        <taxon>Bacillati</taxon>
        <taxon>Bacillota</taxon>
        <taxon>Bacilli</taxon>
        <taxon>Lactobacillales</taxon>
        <taxon>Lactobacillaceae</taxon>
        <taxon>Limosilactobacillus</taxon>
    </lineage>
</organism>
<feature type="transmembrane region" description="Helical" evidence="1">
    <location>
        <begin position="86"/>
        <end position="106"/>
    </location>
</feature>
<protein>
    <submittedName>
        <fullName evidence="2">Uncharacterized protein</fullName>
    </submittedName>
</protein>
<dbReference type="EMBL" id="PNFV01000005">
    <property type="protein sequence ID" value="PMB82437.1"/>
    <property type="molecule type" value="Genomic_DNA"/>
</dbReference>
<feature type="transmembrane region" description="Helical" evidence="1">
    <location>
        <begin position="33"/>
        <end position="53"/>
    </location>
</feature>
<feature type="transmembrane region" description="Helical" evidence="1">
    <location>
        <begin position="60"/>
        <end position="80"/>
    </location>
</feature>
<name>A0A2J6NM88_9LACO</name>
<feature type="transmembrane region" description="Helical" evidence="1">
    <location>
        <begin position="7"/>
        <end position="27"/>
    </location>
</feature>
<keyword evidence="1" id="KW-1133">Transmembrane helix</keyword>